<comment type="caution">
    <text evidence="2">The sequence shown here is derived from an EMBL/GenBank/DDBJ whole genome shotgun (WGS) entry which is preliminary data.</text>
</comment>
<dbReference type="PANTHER" id="PTHR11117:SF24">
    <property type="entry name" value="PROTEIN FDRA"/>
    <property type="match status" value="1"/>
</dbReference>
<evidence type="ECO:0000313" key="3">
    <source>
        <dbReference type="Proteomes" id="UP000004980"/>
    </source>
</evidence>
<dbReference type="Gene3D" id="3.40.50.261">
    <property type="entry name" value="Succinyl-CoA synthetase domains"/>
    <property type="match status" value="2"/>
</dbReference>
<dbReference type="Proteomes" id="UP000004980">
    <property type="component" value="Unassembled WGS sequence"/>
</dbReference>
<dbReference type="InterPro" id="IPR036291">
    <property type="entry name" value="NAD(P)-bd_dom_sf"/>
</dbReference>
<name>A0ABN0FP39_9BURK</name>
<sequence>MPHLVTVHRNSYKDSIRLLEATRTALAAPGVQWAWAFMATPANVATLTKQGFDGPLENVSANDLVVAVRAANKSSAEVAMTTVIERLWSTAAAETAEKKQATPDLRAALKGAPSANLAIISVPGAYAALEAHKALSAGLHVLLFSDNLPLEDEIALKQRARDLGRLMMGPGAGTAMLAGAGLAFSNRVGAGVVGIVAAAGTGAQEVMSLLDRWGVGVSHVIGLGARDLSPEVGGLMAESALRALDADEATQAILVVSKPPSPTVAARLLAIPKKPVVAALVGLRTPVQTPGNVIVCHTLEQGATHTLDVLGVARPEVTGSLVQKLSRAVLTLAPARTRLVGLFSGGTLCYEAMTIATTHLGPVYSNTPLNEQWEIDAAGPGAHVCLDLGEEEYTKGRPHPMIDPEARIGYLRNQAKDPTVAAVLLDVVIGDGAHPDPASVLAPVANEVVRSGAPVIVYVLGTHRDPQGFEAQREAFRNAGCIVTETAARAALAAVALILREPKIANAELCAEQAPSVA</sequence>
<evidence type="ECO:0000313" key="2">
    <source>
        <dbReference type="EMBL" id="EIN00488.1"/>
    </source>
</evidence>
<gene>
    <name evidence="2" type="ORF">WQE_13786</name>
</gene>
<dbReference type="SUPFAM" id="SSF51735">
    <property type="entry name" value="NAD(P)-binding Rossmann-fold domains"/>
    <property type="match status" value="1"/>
</dbReference>
<reference evidence="2 3" key="1">
    <citation type="journal article" date="2012" name="J. Bacteriol.">
        <title>Draft Genome Sequence of the Soil Bacterium Burkholderia terrae Strain BS001, Which Interacts with Fungal Surface Structures.</title>
        <authorList>
            <person name="Nazir R."/>
            <person name="Hansen M.A."/>
            <person name="Sorensen S."/>
            <person name="van Elsas J.D."/>
        </authorList>
    </citation>
    <scope>NUCLEOTIDE SEQUENCE [LARGE SCALE GENOMIC DNA]</scope>
    <source>
        <strain evidence="2 3">BS001</strain>
    </source>
</reference>
<dbReference type="InterPro" id="IPR005811">
    <property type="entry name" value="SUCC_ACL_C"/>
</dbReference>
<dbReference type="EMBL" id="AKAU01000078">
    <property type="protein sequence ID" value="EIN00488.1"/>
    <property type="molecule type" value="Genomic_DNA"/>
</dbReference>
<organism evidence="2 3">
    <name type="scientific">Paraburkholderia hospita</name>
    <dbReference type="NCBI Taxonomy" id="169430"/>
    <lineage>
        <taxon>Bacteria</taxon>
        <taxon>Pseudomonadati</taxon>
        <taxon>Pseudomonadota</taxon>
        <taxon>Betaproteobacteria</taxon>
        <taxon>Burkholderiales</taxon>
        <taxon>Burkholderiaceae</taxon>
        <taxon>Paraburkholderia</taxon>
    </lineage>
</organism>
<keyword evidence="3" id="KW-1185">Reference proteome</keyword>
<dbReference type="Gene3D" id="3.40.50.720">
    <property type="entry name" value="NAD(P)-binding Rossmann-like Domain"/>
    <property type="match status" value="1"/>
</dbReference>
<evidence type="ECO:0000259" key="1">
    <source>
        <dbReference type="Pfam" id="PF00549"/>
    </source>
</evidence>
<dbReference type="RefSeq" id="WP_007581475.1">
    <property type="nucleotide sequence ID" value="NZ_AKAU01000078.1"/>
</dbReference>
<dbReference type="Pfam" id="PF00549">
    <property type="entry name" value="Ligase_CoA"/>
    <property type="match status" value="1"/>
</dbReference>
<accession>A0ABN0FP39</accession>
<feature type="domain" description="ATP-citrate synthase/succinyl-CoA ligase C-terminal" evidence="1">
    <location>
        <begin position="342"/>
        <end position="496"/>
    </location>
</feature>
<dbReference type="SUPFAM" id="SSF52210">
    <property type="entry name" value="Succinyl-CoA synthetase domains"/>
    <property type="match status" value="2"/>
</dbReference>
<dbReference type="PANTHER" id="PTHR11117">
    <property type="entry name" value="SUCCINYL-COA LIGASE SUBUNIT ALPHA"/>
    <property type="match status" value="1"/>
</dbReference>
<protein>
    <submittedName>
        <fullName evidence="2">Protein FdrA</fullName>
    </submittedName>
</protein>
<dbReference type="InterPro" id="IPR016102">
    <property type="entry name" value="Succinyl-CoA_synth-like"/>
</dbReference>
<proteinExistence type="predicted"/>